<dbReference type="InterPro" id="IPR035965">
    <property type="entry name" value="PAS-like_dom_sf"/>
</dbReference>
<dbReference type="InterPro" id="IPR005467">
    <property type="entry name" value="His_kinase_dom"/>
</dbReference>
<dbReference type="InterPro" id="IPR011006">
    <property type="entry name" value="CheY-like_superfamily"/>
</dbReference>
<dbReference type="PROSITE" id="PS50109">
    <property type="entry name" value="HIS_KIN"/>
    <property type="match status" value="1"/>
</dbReference>
<dbReference type="PANTHER" id="PTHR45339">
    <property type="entry name" value="HYBRID SIGNAL TRANSDUCTION HISTIDINE KINASE J"/>
    <property type="match status" value="1"/>
</dbReference>
<dbReference type="InterPro" id="IPR003594">
    <property type="entry name" value="HATPase_dom"/>
</dbReference>
<dbReference type="SMART" id="SM00388">
    <property type="entry name" value="HisKA"/>
    <property type="match status" value="1"/>
</dbReference>
<dbReference type="Gene3D" id="3.30.565.10">
    <property type="entry name" value="Histidine kinase-like ATPase, C-terminal domain"/>
    <property type="match status" value="1"/>
</dbReference>
<dbReference type="InterPro" id="IPR003661">
    <property type="entry name" value="HisK_dim/P_dom"/>
</dbReference>
<dbReference type="EC" id="2.7.13.3" evidence="2"/>
<keyword evidence="10" id="KW-0067">ATP-binding</keyword>
<dbReference type="CDD" id="cd17546">
    <property type="entry name" value="REC_hyHK_CKI1_RcsC-like"/>
    <property type="match status" value="1"/>
</dbReference>
<dbReference type="Gene3D" id="1.10.287.130">
    <property type="match status" value="1"/>
</dbReference>
<feature type="domain" description="Histidine kinase" evidence="7">
    <location>
        <begin position="281"/>
        <end position="502"/>
    </location>
</feature>
<dbReference type="Gene3D" id="3.30.450.20">
    <property type="entry name" value="PAS domain"/>
    <property type="match status" value="2"/>
</dbReference>
<dbReference type="Pfam" id="PF00072">
    <property type="entry name" value="Response_reg"/>
    <property type="match status" value="1"/>
</dbReference>
<evidence type="ECO:0000256" key="1">
    <source>
        <dbReference type="ARBA" id="ARBA00000085"/>
    </source>
</evidence>
<gene>
    <name evidence="10" type="ORF">ACFQ1G_10830</name>
</gene>
<comment type="caution">
    <text evidence="10">The sequence shown here is derived from an EMBL/GenBank/DDBJ whole genome shotgun (WGS) entry which is preliminary data.</text>
</comment>
<dbReference type="SUPFAM" id="SSF47384">
    <property type="entry name" value="Homodimeric domain of signal transducing histidine kinase"/>
    <property type="match status" value="1"/>
</dbReference>
<feature type="modified residue" description="4-aspartylphosphate" evidence="5">
    <location>
        <position position="577"/>
    </location>
</feature>
<keyword evidence="10" id="KW-0547">Nucleotide-binding</keyword>
<evidence type="ECO:0000256" key="4">
    <source>
        <dbReference type="ARBA" id="ARBA00023012"/>
    </source>
</evidence>
<evidence type="ECO:0000256" key="2">
    <source>
        <dbReference type="ARBA" id="ARBA00012438"/>
    </source>
</evidence>
<comment type="catalytic activity">
    <reaction evidence="1">
        <text>ATP + protein L-histidine = ADP + protein N-phospho-L-histidine.</text>
        <dbReference type="EC" id="2.7.13.3"/>
    </reaction>
</comment>
<dbReference type="Pfam" id="PF02518">
    <property type="entry name" value="HATPase_c"/>
    <property type="match status" value="1"/>
</dbReference>
<keyword evidence="4" id="KW-0902">Two-component regulatory system</keyword>
<evidence type="ECO:0000259" key="7">
    <source>
        <dbReference type="PROSITE" id="PS50109"/>
    </source>
</evidence>
<feature type="domain" description="PAC" evidence="9">
    <location>
        <begin position="211"/>
        <end position="263"/>
    </location>
</feature>
<keyword evidence="11" id="KW-1185">Reference proteome</keyword>
<dbReference type="SUPFAM" id="SSF55874">
    <property type="entry name" value="ATPase domain of HSP90 chaperone/DNA topoisomerase II/histidine kinase"/>
    <property type="match status" value="1"/>
</dbReference>
<dbReference type="RefSeq" id="WP_380739442.1">
    <property type="nucleotide sequence ID" value="NZ_JBHTJP010000035.1"/>
</dbReference>
<feature type="domain" description="Response regulatory" evidence="8">
    <location>
        <begin position="527"/>
        <end position="641"/>
    </location>
</feature>
<dbReference type="Gene3D" id="3.40.50.2300">
    <property type="match status" value="1"/>
</dbReference>
<dbReference type="Pfam" id="PF00512">
    <property type="entry name" value="HisKA"/>
    <property type="match status" value="1"/>
</dbReference>
<dbReference type="SUPFAM" id="SSF52172">
    <property type="entry name" value="CheY-like"/>
    <property type="match status" value="1"/>
</dbReference>
<reference evidence="11" key="1">
    <citation type="journal article" date="2019" name="Int. J. Syst. Evol. Microbiol.">
        <title>The Global Catalogue of Microorganisms (GCM) 10K type strain sequencing project: providing services to taxonomists for standard genome sequencing and annotation.</title>
        <authorList>
            <consortium name="The Broad Institute Genomics Platform"/>
            <consortium name="The Broad Institute Genome Sequencing Center for Infectious Disease"/>
            <person name="Wu L."/>
            <person name="Ma J."/>
        </authorList>
    </citation>
    <scope>NUCLEOTIDE SEQUENCE [LARGE SCALE GENOMIC DNA]</scope>
    <source>
        <strain evidence="11">CCUG 60898</strain>
    </source>
</reference>
<dbReference type="InterPro" id="IPR036890">
    <property type="entry name" value="HATPase_C_sf"/>
</dbReference>
<dbReference type="EMBL" id="JBHTJP010000035">
    <property type="protein sequence ID" value="MFD0977286.1"/>
    <property type="molecule type" value="Genomic_DNA"/>
</dbReference>
<dbReference type="SMART" id="SM00387">
    <property type="entry name" value="HATPase_c"/>
    <property type="match status" value="1"/>
</dbReference>
<dbReference type="Pfam" id="PF08447">
    <property type="entry name" value="PAS_3"/>
    <property type="match status" value="1"/>
</dbReference>
<dbReference type="NCBIfam" id="TIGR00229">
    <property type="entry name" value="sensory_box"/>
    <property type="match status" value="1"/>
</dbReference>
<evidence type="ECO:0000256" key="6">
    <source>
        <dbReference type="SAM" id="Coils"/>
    </source>
</evidence>
<dbReference type="Proteomes" id="UP001597100">
    <property type="component" value="Unassembled WGS sequence"/>
</dbReference>
<dbReference type="CDD" id="cd00130">
    <property type="entry name" value="PAS"/>
    <property type="match status" value="1"/>
</dbReference>
<dbReference type="InterPro" id="IPR013655">
    <property type="entry name" value="PAS_fold_3"/>
</dbReference>
<dbReference type="InterPro" id="IPR000014">
    <property type="entry name" value="PAS"/>
</dbReference>
<proteinExistence type="predicted"/>
<feature type="coiled-coil region" evidence="6">
    <location>
        <begin position="247"/>
        <end position="281"/>
    </location>
</feature>
<sequence>MKRISSDNLLNIISHLPNALLLLTPDFRIVFASNSYLKATLADRDAIIGKNVFEVFPDNPEDATASGVSDLKASFNKVLETKKPQQMPVQKYDVPRPDGTFEEKYWDVTNTPVLDETGKIKHIINSVVDVTVKVKTEAALELAVEASKLGTWEMDLTTGRVIHRNLRHDQIYGYKSLQPTWDHGVARKKILPEDLKIYDAAFSEAKETGQLHFEVRTKWEDGSIHWMEVQGTIYFAPNGKPSRAAGVNMDITERRRAEETLRKAKEEAEAASRAKEDFLSTMSHEIRTPLNAVIGLSNLLLEKDPLEEQKPNLESLNFAANNLLQLINDILDFSKLEAGKMTVSEKKFDLFELMRNLKNSHELQAAEKELELELFIHDAVPKRICADQIKLSQILHNLVGNALKFTRKGGVSIAVDLVRKENENLWLQFSIEDSGKGIPDDKLEYIFEKFAQQRNTSESDSGGTGLGLSITKSLLEIMGGTIQVESKHGKGSVFTFNLPVKKASFCAPGTKLPKVKKEQTANTQNKQILLAEDVEINRDILIQYLNRWWNIIPDEAKNGEEAIKMARQKKYDLILMDLRMPKIDGYEASLHIRRLNGYQRTPILAFTAENKNKIRHSKLFNGTLSKPFDPSELKQEIQHFLHFSEKDFKKNGVTASAESAEKIQPREPTFNISRFKEFAEGNRELLQKLLAGSIKAVEEYRNDFLAVKNEEALSDLIHKNTTNVHYISASQLTEKMERFKDILANPAAREQELERKKREILEEFDSILKGLKVVL</sequence>
<dbReference type="InterPro" id="IPR036097">
    <property type="entry name" value="HisK_dim/P_sf"/>
</dbReference>
<evidence type="ECO:0000256" key="5">
    <source>
        <dbReference type="PROSITE-ProRule" id="PRU00169"/>
    </source>
</evidence>
<dbReference type="InterPro" id="IPR000700">
    <property type="entry name" value="PAS-assoc_C"/>
</dbReference>
<dbReference type="PANTHER" id="PTHR45339:SF1">
    <property type="entry name" value="HYBRID SIGNAL TRANSDUCTION HISTIDINE KINASE J"/>
    <property type="match status" value="1"/>
</dbReference>
<dbReference type="CDD" id="cd00082">
    <property type="entry name" value="HisKA"/>
    <property type="match status" value="1"/>
</dbReference>
<dbReference type="SMART" id="SM00448">
    <property type="entry name" value="REC"/>
    <property type="match status" value="1"/>
</dbReference>
<dbReference type="InterPro" id="IPR001789">
    <property type="entry name" value="Sig_transdc_resp-reg_receiver"/>
</dbReference>
<evidence type="ECO:0000259" key="9">
    <source>
        <dbReference type="PROSITE" id="PS50113"/>
    </source>
</evidence>
<protein>
    <recommendedName>
        <fullName evidence="2">histidine kinase</fullName>
        <ecNumber evidence="2">2.7.13.3</ecNumber>
    </recommendedName>
</protein>
<evidence type="ECO:0000259" key="8">
    <source>
        <dbReference type="PROSITE" id="PS50110"/>
    </source>
</evidence>
<evidence type="ECO:0000313" key="10">
    <source>
        <dbReference type="EMBL" id="MFD0977286.1"/>
    </source>
</evidence>
<dbReference type="GO" id="GO:0005524">
    <property type="term" value="F:ATP binding"/>
    <property type="evidence" value="ECO:0007669"/>
    <property type="project" value="UniProtKB-KW"/>
</dbReference>
<name>A0ABW3IGY9_9FLAO</name>
<keyword evidence="3 5" id="KW-0597">Phosphoprotein</keyword>
<dbReference type="Pfam" id="PF08448">
    <property type="entry name" value="PAS_4"/>
    <property type="match status" value="1"/>
</dbReference>
<keyword evidence="6" id="KW-0175">Coiled coil</keyword>
<dbReference type="SUPFAM" id="SSF55785">
    <property type="entry name" value="PYP-like sensor domain (PAS domain)"/>
    <property type="match status" value="2"/>
</dbReference>
<evidence type="ECO:0000256" key="3">
    <source>
        <dbReference type="ARBA" id="ARBA00022553"/>
    </source>
</evidence>
<dbReference type="InterPro" id="IPR004358">
    <property type="entry name" value="Sig_transdc_His_kin-like_C"/>
</dbReference>
<dbReference type="InterPro" id="IPR013656">
    <property type="entry name" value="PAS_4"/>
</dbReference>
<evidence type="ECO:0000313" key="11">
    <source>
        <dbReference type="Proteomes" id="UP001597100"/>
    </source>
</evidence>
<accession>A0ABW3IGY9</accession>
<dbReference type="PRINTS" id="PR00344">
    <property type="entry name" value="BCTRLSENSOR"/>
</dbReference>
<dbReference type="PROSITE" id="PS50110">
    <property type="entry name" value="RESPONSE_REGULATORY"/>
    <property type="match status" value="1"/>
</dbReference>
<organism evidence="10 11">
    <name type="scientific">Salinimicrobium gaetbulicola</name>
    <dbReference type="NCBI Taxonomy" id="999702"/>
    <lineage>
        <taxon>Bacteria</taxon>
        <taxon>Pseudomonadati</taxon>
        <taxon>Bacteroidota</taxon>
        <taxon>Flavobacteriia</taxon>
        <taxon>Flavobacteriales</taxon>
        <taxon>Flavobacteriaceae</taxon>
        <taxon>Salinimicrobium</taxon>
    </lineage>
</organism>
<dbReference type="CDD" id="cd16922">
    <property type="entry name" value="HATPase_EvgS-ArcB-TorS-like"/>
    <property type="match status" value="1"/>
</dbReference>
<dbReference type="PROSITE" id="PS50113">
    <property type="entry name" value="PAC"/>
    <property type="match status" value="1"/>
</dbReference>